<sequence>MPTFAAVDIGSNSVRLKIARLQHGRLRALHEDREVTRLGEGVFRSGFLTPESMAETVKVLRRFHRATQQIVTDSVRVVATSPLRDARNSQAFVEWVRSATGWTVEIISGVEEARLIHLGLVSSPRVDRSPTLMIDLGGGSCELTVSQGGHIRDAVSLPLGAVRLTDEFLRHDPARKGELKRLQSFVMREVNRIAARIAGARVKNVIATSGTAAALAAVATHLRRGRQRSRLVVSRGEMTRIAKRLARLPVAERRKIQGIGPRRAEIIVSGAMVYHELLDRLHLAAFRYSPLGLRDGILAQMAAEYDRSTRSGKQIESERWESILKAVEHYHIDRKHALDVRESAMVLFSGLRSVHRLPPEYREWLSAAAMLYEVGDYVNRNGHHRHTQYIISNSEILGFTPEQRRVIAAIARYLGKSRPTADDGPMKLVDPAERENVQKAILLLRLARALNLGRSRAVERVRISVRSADVRVTLVPRRRAGVDLELWAIEKDCAYFREVFGRELSTAVS</sequence>
<dbReference type="OrthoDB" id="9807195at2"/>
<dbReference type="Gene3D" id="3.30.420.150">
    <property type="entry name" value="Exopolyphosphatase. Domain 2"/>
    <property type="match status" value="1"/>
</dbReference>
<proteinExistence type="predicted"/>
<dbReference type="Pfam" id="PF21447">
    <property type="entry name" value="Ppx-GppA_III"/>
    <property type="match status" value="1"/>
</dbReference>
<dbReference type="InterPro" id="IPR003695">
    <property type="entry name" value="Ppx_GppA_N"/>
</dbReference>
<dbReference type="CDD" id="cd24006">
    <property type="entry name" value="ASKHA_NBD_PPX_GppA"/>
    <property type="match status" value="1"/>
</dbReference>
<dbReference type="InterPro" id="IPR030673">
    <property type="entry name" value="PyroPPase_GppA_Ppx"/>
</dbReference>
<dbReference type="AlphaFoldDB" id="A0A2U3K251"/>
<keyword evidence="1" id="KW-0378">Hydrolase</keyword>
<reference evidence="5" key="1">
    <citation type="submission" date="2018-02" db="EMBL/GenBank/DDBJ databases">
        <authorList>
            <person name="Hausmann B."/>
        </authorList>
    </citation>
    <scope>NUCLEOTIDE SEQUENCE [LARGE SCALE GENOMIC DNA]</scope>
    <source>
        <strain evidence="5">Peat soil MAG SbA1</strain>
    </source>
</reference>
<dbReference type="InterPro" id="IPR048950">
    <property type="entry name" value="Ppx_GppA_C"/>
</dbReference>
<evidence type="ECO:0000259" key="2">
    <source>
        <dbReference type="Pfam" id="PF02541"/>
    </source>
</evidence>
<dbReference type="InterPro" id="IPR043129">
    <property type="entry name" value="ATPase_NBD"/>
</dbReference>
<dbReference type="Pfam" id="PF02541">
    <property type="entry name" value="Ppx-GppA"/>
    <property type="match status" value="1"/>
</dbReference>
<dbReference type="PIRSF" id="PIRSF001267">
    <property type="entry name" value="Pyrophosphatase_GppA_Ppx"/>
    <property type="match status" value="1"/>
</dbReference>
<dbReference type="SUPFAM" id="SSF109604">
    <property type="entry name" value="HD-domain/PDEase-like"/>
    <property type="match status" value="1"/>
</dbReference>
<dbReference type="PANTHER" id="PTHR30005">
    <property type="entry name" value="EXOPOLYPHOSPHATASE"/>
    <property type="match status" value="1"/>
</dbReference>
<evidence type="ECO:0000256" key="1">
    <source>
        <dbReference type="ARBA" id="ARBA00022801"/>
    </source>
</evidence>
<evidence type="ECO:0000259" key="3">
    <source>
        <dbReference type="Pfam" id="PF21447"/>
    </source>
</evidence>
<feature type="domain" description="Ppx/GppA phosphatase N-terminal" evidence="2">
    <location>
        <begin position="18"/>
        <end position="302"/>
    </location>
</feature>
<dbReference type="Gene3D" id="3.30.420.40">
    <property type="match status" value="1"/>
</dbReference>
<evidence type="ECO:0000313" key="5">
    <source>
        <dbReference type="Proteomes" id="UP000238701"/>
    </source>
</evidence>
<gene>
    <name evidence="4" type="ORF">SBA1_120077</name>
</gene>
<dbReference type="Gene3D" id="1.10.3210.10">
    <property type="entry name" value="Hypothetical protein af1432"/>
    <property type="match status" value="1"/>
</dbReference>
<evidence type="ECO:0000313" key="4">
    <source>
        <dbReference type="EMBL" id="SPF33723.1"/>
    </source>
</evidence>
<dbReference type="SUPFAM" id="SSF53067">
    <property type="entry name" value="Actin-like ATPase domain"/>
    <property type="match status" value="2"/>
</dbReference>
<protein>
    <submittedName>
        <fullName evidence="4">Ppx/GppA phosphatase</fullName>
    </submittedName>
</protein>
<feature type="domain" description="Ppx/GppA phosphatase C-terminal" evidence="3">
    <location>
        <begin position="319"/>
        <end position="469"/>
    </location>
</feature>
<dbReference type="PANTHER" id="PTHR30005:SF0">
    <property type="entry name" value="RETROGRADE REGULATION PROTEIN 2"/>
    <property type="match status" value="1"/>
</dbReference>
<dbReference type="InterPro" id="IPR050273">
    <property type="entry name" value="GppA/Ppx_hydrolase"/>
</dbReference>
<accession>A0A2U3K251</accession>
<organism evidence="4 5">
    <name type="scientific">Candidatus Sulfotelmatobacter kueseliae</name>
    <dbReference type="NCBI Taxonomy" id="2042962"/>
    <lineage>
        <taxon>Bacteria</taxon>
        <taxon>Pseudomonadati</taxon>
        <taxon>Acidobacteriota</taxon>
        <taxon>Terriglobia</taxon>
        <taxon>Terriglobales</taxon>
        <taxon>Candidatus Korobacteraceae</taxon>
        <taxon>Candidatus Sulfotelmatobacter</taxon>
    </lineage>
</organism>
<dbReference type="GO" id="GO:0016462">
    <property type="term" value="F:pyrophosphatase activity"/>
    <property type="evidence" value="ECO:0007669"/>
    <property type="project" value="TreeGrafter"/>
</dbReference>
<dbReference type="Proteomes" id="UP000238701">
    <property type="component" value="Unassembled WGS sequence"/>
</dbReference>
<dbReference type="EMBL" id="OMOD01000024">
    <property type="protein sequence ID" value="SPF33723.1"/>
    <property type="molecule type" value="Genomic_DNA"/>
</dbReference>
<name>A0A2U3K251_9BACT</name>